<dbReference type="InterPro" id="IPR022464">
    <property type="entry name" value="Strep_pil_isopept_link"/>
</dbReference>
<protein>
    <recommendedName>
        <fullName evidence="3">Streptococcal pilin isopeptide linkage domain-containing protein</fullName>
    </recommendedName>
</protein>
<organism evidence="4 5">
    <name type="scientific">Oribacterium parvum</name>
    <dbReference type="NCBI Taxonomy" id="1501329"/>
    <lineage>
        <taxon>Bacteria</taxon>
        <taxon>Bacillati</taxon>
        <taxon>Bacillota</taxon>
        <taxon>Clostridia</taxon>
        <taxon>Lachnospirales</taxon>
        <taxon>Lachnospiraceae</taxon>
        <taxon>Oribacterium</taxon>
    </lineage>
</organism>
<dbReference type="InterPro" id="IPR038174">
    <property type="entry name" value="Strep_pil_link_sf"/>
</dbReference>
<keyword evidence="2" id="KW-1133">Transmembrane helix</keyword>
<dbReference type="Pfam" id="PF12892">
    <property type="entry name" value="FctA"/>
    <property type="match status" value="1"/>
</dbReference>
<evidence type="ECO:0000313" key="4">
    <source>
        <dbReference type="EMBL" id="MBF1283741.1"/>
    </source>
</evidence>
<gene>
    <name evidence="4" type="ORF">HXM93_04310</name>
</gene>
<dbReference type="EMBL" id="JABZRD010000228">
    <property type="protein sequence ID" value="MBF1283741.1"/>
    <property type="molecule type" value="Genomic_DNA"/>
</dbReference>
<evidence type="ECO:0000256" key="2">
    <source>
        <dbReference type="SAM" id="Phobius"/>
    </source>
</evidence>
<dbReference type="Proteomes" id="UP000709351">
    <property type="component" value="Unassembled WGS sequence"/>
</dbReference>
<feature type="compositionally biased region" description="Pro residues" evidence="1">
    <location>
        <begin position="189"/>
        <end position="241"/>
    </location>
</feature>
<feature type="transmembrane region" description="Helical" evidence="2">
    <location>
        <begin position="12"/>
        <end position="31"/>
    </location>
</feature>
<reference evidence="4" key="1">
    <citation type="submission" date="2020-04" db="EMBL/GenBank/DDBJ databases">
        <title>Deep metagenomics examines the oral microbiome during advanced dental caries in children, revealing novel taxa and co-occurrences with host molecules.</title>
        <authorList>
            <person name="Baker J.L."/>
            <person name="Morton J.T."/>
            <person name="Dinis M."/>
            <person name="Alvarez R."/>
            <person name="Tran N.C."/>
            <person name="Knight R."/>
            <person name="Edlund A."/>
        </authorList>
    </citation>
    <scope>NUCLEOTIDE SEQUENCE</scope>
    <source>
        <strain evidence="4">JCVI_24_bin.2</strain>
    </source>
</reference>
<keyword evidence="2" id="KW-0472">Membrane</keyword>
<comment type="caution">
    <text evidence="4">The sequence shown here is derived from an EMBL/GenBank/DDBJ whole genome shotgun (WGS) entry which is preliminary data.</text>
</comment>
<evidence type="ECO:0000259" key="3">
    <source>
        <dbReference type="Pfam" id="PF12892"/>
    </source>
</evidence>
<dbReference type="AlphaFoldDB" id="A0A930GXK4"/>
<proteinExistence type="predicted"/>
<sequence>MKAREVQRELAIYRIVAVCFFAFCFLFGKWMNTAVVFAAPRPASLEIPIVAEVEGEQVPAETFRFIIEKVSSSSVLPVPDTIEGIFSAQNKKMTLTFPAMQFHEESFAGNEKYVYTIRQIAGTNPHMEYDSRVYTVKIRVGLQTQDSMGHSYPPYLAAAIVVTENDNPDPAKQDVKQGEILFHNKYTKPPEPTTETPPNPTRPPDPTKPPNPNRPPNPKVPETPPVPSTPETPPAPSTPPGEDPKIYEHKDKGDVLADVPKIMTKFFTVTRKVVTGDESGMFFFGTSFSLSVFGLFLYYFNREQKREKRNKHEWD</sequence>
<feature type="domain" description="Streptococcal pilin isopeptide linkage" evidence="3">
    <location>
        <begin position="54"/>
        <end position="187"/>
    </location>
</feature>
<dbReference type="Gene3D" id="2.60.40.3050">
    <property type="match status" value="1"/>
</dbReference>
<name>A0A930GXK4_9FIRM</name>
<keyword evidence="2" id="KW-0812">Transmembrane</keyword>
<evidence type="ECO:0000256" key="1">
    <source>
        <dbReference type="SAM" id="MobiDB-lite"/>
    </source>
</evidence>
<feature type="region of interest" description="Disordered" evidence="1">
    <location>
        <begin position="185"/>
        <end position="248"/>
    </location>
</feature>
<accession>A0A930GXK4</accession>
<feature type="transmembrane region" description="Helical" evidence="2">
    <location>
        <begin position="281"/>
        <end position="300"/>
    </location>
</feature>
<evidence type="ECO:0000313" key="5">
    <source>
        <dbReference type="Proteomes" id="UP000709351"/>
    </source>
</evidence>